<dbReference type="SUPFAM" id="SSF53254">
    <property type="entry name" value="Phosphoglycerate mutase-like"/>
    <property type="match status" value="1"/>
</dbReference>
<dbReference type="Pfam" id="PF00300">
    <property type="entry name" value="His_Phos_1"/>
    <property type="match status" value="1"/>
</dbReference>
<dbReference type="RefSeq" id="WP_380008946.1">
    <property type="nucleotide sequence ID" value="NZ_JBHLYR010000031.1"/>
</dbReference>
<dbReference type="InterPro" id="IPR013078">
    <property type="entry name" value="His_Pase_superF_clade-1"/>
</dbReference>
<keyword evidence="2" id="KW-1185">Reference proteome</keyword>
<dbReference type="InterPro" id="IPR050275">
    <property type="entry name" value="PGM_Phosphatase"/>
</dbReference>
<reference evidence="1 2" key="1">
    <citation type="submission" date="2024-09" db="EMBL/GenBank/DDBJ databases">
        <authorList>
            <person name="Sun Q."/>
            <person name="Mori K."/>
        </authorList>
    </citation>
    <scope>NUCLEOTIDE SEQUENCE [LARGE SCALE GENOMIC DNA]</scope>
    <source>
        <strain evidence="1 2">JCM 13503</strain>
    </source>
</reference>
<accession>A0ABV6AXT1</accession>
<dbReference type="SMART" id="SM00855">
    <property type="entry name" value="PGAM"/>
    <property type="match status" value="1"/>
</dbReference>
<dbReference type="PANTHER" id="PTHR48100">
    <property type="entry name" value="BROAD-SPECIFICITY PHOSPHATASE YOR283W-RELATED"/>
    <property type="match status" value="1"/>
</dbReference>
<sequence length="210" mass="22357">MPVQRPLSERLFLVRHGRTAGNVSQVLTGGADDPLDEVGQAQAQAVAQWFAAQNIESPQLYTSPFLRARQTGTAIANALGTQITVLDGLQEIAPGDWQGRAYADMLTHAHELVRPDGSFGFPGGESLAEVAARFGAALEPVLDEPGTPIVVAHGGSLTAFLIDLMGADVQQAWLDGRYAHANTAVTELRRLQQGWGIVFTASTAHLHGIE</sequence>
<dbReference type="Gene3D" id="3.40.50.1240">
    <property type="entry name" value="Phosphoglycerate mutase-like"/>
    <property type="match status" value="1"/>
</dbReference>
<proteinExistence type="predicted"/>
<name>A0ABV6AXT1_9DEIO</name>
<dbReference type="PANTHER" id="PTHR48100:SF1">
    <property type="entry name" value="HISTIDINE PHOSPHATASE FAMILY PROTEIN-RELATED"/>
    <property type="match status" value="1"/>
</dbReference>
<evidence type="ECO:0000313" key="1">
    <source>
        <dbReference type="EMBL" id="MFB9992314.1"/>
    </source>
</evidence>
<dbReference type="InterPro" id="IPR029033">
    <property type="entry name" value="His_PPase_superfam"/>
</dbReference>
<gene>
    <name evidence="1" type="ORF">ACFFLM_10100</name>
</gene>
<evidence type="ECO:0000313" key="2">
    <source>
        <dbReference type="Proteomes" id="UP001589733"/>
    </source>
</evidence>
<dbReference type="Proteomes" id="UP001589733">
    <property type="component" value="Unassembled WGS sequence"/>
</dbReference>
<organism evidence="1 2">
    <name type="scientific">Deinococcus oregonensis</name>
    <dbReference type="NCBI Taxonomy" id="1805970"/>
    <lineage>
        <taxon>Bacteria</taxon>
        <taxon>Thermotogati</taxon>
        <taxon>Deinococcota</taxon>
        <taxon>Deinococci</taxon>
        <taxon>Deinococcales</taxon>
        <taxon>Deinococcaceae</taxon>
        <taxon>Deinococcus</taxon>
    </lineage>
</organism>
<dbReference type="CDD" id="cd07067">
    <property type="entry name" value="HP_PGM_like"/>
    <property type="match status" value="1"/>
</dbReference>
<dbReference type="EMBL" id="JBHLYR010000031">
    <property type="protein sequence ID" value="MFB9992314.1"/>
    <property type="molecule type" value="Genomic_DNA"/>
</dbReference>
<comment type="caution">
    <text evidence="1">The sequence shown here is derived from an EMBL/GenBank/DDBJ whole genome shotgun (WGS) entry which is preliminary data.</text>
</comment>
<protein>
    <submittedName>
        <fullName evidence="1">Histidine phosphatase family protein</fullName>
    </submittedName>
</protein>